<sequence length="462" mass="49686">MATSSDPGARPDSPGDPDTMPDFTAVLKKEAKANDSVKNDAGKNDASPESPAADTMRDFEKSLVERIADVDDERRRTSTQVRKALAAHRDEVDDFLRGDRQLVLFAAALSAVSLVVVLWLVLGGTGRYDGVYQRLVEAERQLAAVEQQLAALASESASLAETAIAAAAETASGPVPELAELGRRVEDLTAALDDLSAQRQVAEGEVQRQLTQIEQRMEQIRGAAAGQRDGSHSAGQALEQRLASDAAQVRETLAALERRLGALEQRLTGDAETLIALDGRLDTLEQQLSDDVTQQGETLAALEGRLDSLDAQMRAEFQRPAVSAGSGPSADQAVAPSADESVRTDAPEGVVSLPGDEPMLILDAPHVALQLVGYHNRADLDRFVAAHRLPQTLYLRREPYQDRPGYSLIYGLYPDAATANSVRSTLPEPLRQLDHWLRELPAGTELQRLRGSDPPPAPPPAS</sequence>
<feature type="compositionally biased region" description="Pro residues" evidence="2">
    <location>
        <begin position="453"/>
        <end position="462"/>
    </location>
</feature>
<evidence type="ECO:0008006" key="6">
    <source>
        <dbReference type="Google" id="ProtNLM"/>
    </source>
</evidence>
<reference evidence="4 5" key="1">
    <citation type="submission" date="2019-09" db="EMBL/GenBank/DDBJ databases">
        <title>Whole-genome sequence of the purple sulfur bacterium Thiohalocapsa marina DSM 19078.</title>
        <authorList>
            <person name="Kyndt J.A."/>
            <person name="Meyer T.E."/>
        </authorList>
    </citation>
    <scope>NUCLEOTIDE SEQUENCE [LARGE SCALE GENOMIC DNA]</scope>
    <source>
        <strain evidence="4 5">DSM 19078</strain>
    </source>
</reference>
<feature type="compositionally biased region" description="Basic and acidic residues" evidence="2">
    <location>
        <begin position="27"/>
        <end position="43"/>
    </location>
</feature>
<organism evidence="4 5">
    <name type="scientific">Thiohalocapsa marina</name>
    <dbReference type="NCBI Taxonomy" id="424902"/>
    <lineage>
        <taxon>Bacteria</taxon>
        <taxon>Pseudomonadati</taxon>
        <taxon>Pseudomonadota</taxon>
        <taxon>Gammaproteobacteria</taxon>
        <taxon>Chromatiales</taxon>
        <taxon>Chromatiaceae</taxon>
        <taxon>Thiohalocapsa</taxon>
    </lineage>
</organism>
<keyword evidence="3" id="KW-0812">Transmembrane</keyword>
<proteinExistence type="predicted"/>
<keyword evidence="1" id="KW-0175">Coiled coil</keyword>
<dbReference type="AlphaFoldDB" id="A0A5M8FI96"/>
<feature type="region of interest" description="Disordered" evidence="2">
    <location>
        <begin position="443"/>
        <end position="462"/>
    </location>
</feature>
<protein>
    <recommendedName>
        <fullName evidence="6">SPOR domain-containing protein</fullName>
    </recommendedName>
</protein>
<dbReference type="GO" id="GO:0042834">
    <property type="term" value="F:peptidoglycan binding"/>
    <property type="evidence" value="ECO:0007669"/>
    <property type="project" value="InterPro"/>
</dbReference>
<feature type="coiled-coil region" evidence="1">
    <location>
        <begin position="128"/>
        <end position="212"/>
    </location>
</feature>
<dbReference type="InterPro" id="IPR036680">
    <property type="entry name" value="SPOR-like_sf"/>
</dbReference>
<dbReference type="Proteomes" id="UP000322981">
    <property type="component" value="Unassembled WGS sequence"/>
</dbReference>
<name>A0A5M8FI96_9GAMM</name>
<evidence type="ECO:0000256" key="2">
    <source>
        <dbReference type="SAM" id="MobiDB-lite"/>
    </source>
</evidence>
<dbReference type="RefSeq" id="WP_150093767.1">
    <property type="nucleotide sequence ID" value="NZ_JBFUOH010000116.1"/>
</dbReference>
<dbReference type="Gene3D" id="1.20.5.340">
    <property type="match status" value="1"/>
</dbReference>
<keyword evidence="3" id="KW-1133">Transmembrane helix</keyword>
<feature type="coiled-coil region" evidence="1">
    <location>
        <begin position="239"/>
        <end position="266"/>
    </location>
</feature>
<evidence type="ECO:0000313" key="5">
    <source>
        <dbReference type="Proteomes" id="UP000322981"/>
    </source>
</evidence>
<feature type="region of interest" description="Disordered" evidence="2">
    <location>
        <begin position="319"/>
        <end position="350"/>
    </location>
</feature>
<evidence type="ECO:0000313" key="4">
    <source>
        <dbReference type="EMBL" id="KAA6184409.1"/>
    </source>
</evidence>
<dbReference type="Gene3D" id="3.30.70.1070">
    <property type="entry name" value="Sporulation related repeat"/>
    <property type="match status" value="1"/>
</dbReference>
<dbReference type="EMBL" id="VWXX01000020">
    <property type="protein sequence ID" value="KAA6184409.1"/>
    <property type="molecule type" value="Genomic_DNA"/>
</dbReference>
<keyword evidence="5" id="KW-1185">Reference proteome</keyword>
<gene>
    <name evidence="4" type="ORF">F2Q65_12595</name>
</gene>
<accession>A0A5M8FI96</accession>
<dbReference type="OrthoDB" id="6189127at2"/>
<feature type="region of interest" description="Disordered" evidence="2">
    <location>
        <begin position="1"/>
        <end position="57"/>
    </location>
</feature>
<comment type="caution">
    <text evidence="4">The sequence shown here is derived from an EMBL/GenBank/DDBJ whole genome shotgun (WGS) entry which is preliminary data.</text>
</comment>
<evidence type="ECO:0000256" key="1">
    <source>
        <dbReference type="SAM" id="Coils"/>
    </source>
</evidence>
<keyword evidence="3" id="KW-0472">Membrane</keyword>
<evidence type="ECO:0000256" key="3">
    <source>
        <dbReference type="SAM" id="Phobius"/>
    </source>
</evidence>
<feature type="transmembrane region" description="Helical" evidence="3">
    <location>
        <begin position="102"/>
        <end position="122"/>
    </location>
</feature>